<comment type="caution">
    <text evidence="1">The sequence shown here is derived from an EMBL/GenBank/DDBJ whole genome shotgun (WGS) entry which is preliminary data.</text>
</comment>
<protein>
    <submittedName>
        <fullName evidence="1">3625_t:CDS:1</fullName>
    </submittedName>
</protein>
<gene>
    <name evidence="1" type="ORF">ACOLOM_LOCUS9276</name>
</gene>
<evidence type="ECO:0000313" key="2">
    <source>
        <dbReference type="Proteomes" id="UP000789525"/>
    </source>
</evidence>
<reference evidence="1" key="1">
    <citation type="submission" date="2021-06" db="EMBL/GenBank/DDBJ databases">
        <authorList>
            <person name="Kallberg Y."/>
            <person name="Tangrot J."/>
            <person name="Rosling A."/>
        </authorList>
    </citation>
    <scope>NUCLEOTIDE SEQUENCE</scope>
    <source>
        <strain evidence="1">CL356</strain>
    </source>
</reference>
<sequence length="141" mass="16034">ETVEKILCNGDWEDENVLAVATVRYHKFMMLTEKYPDRILVPTMGESIECMPLLSQGFDSKEKLEPYTSEDPSKKWRSSSRVVMSVVFPVYGLYVAQRLWKLSKTHDKNIGPGGSVNRSMWITPESNGINGQERRGPYTSG</sequence>
<dbReference type="EMBL" id="CAJVPT010026470">
    <property type="protein sequence ID" value="CAG8679534.1"/>
    <property type="molecule type" value="Genomic_DNA"/>
</dbReference>
<dbReference type="Proteomes" id="UP000789525">
    <property type="component" value="Unassembled WGS sequence"/>
</dbReference>
<proteinExistence type="predicted"/>
<evidence type="ECO:0000313" key="1">
    <source>
        <dbReference type="EMBL" id="CAG8679534.1"/>
    </source>
</evidence>
<keyword evidence="2" id="KW-1185">Reference proteome</keyword>
<organism evidence="1 2">
    <name type="scientific">Acaulospora colombiana</name>
    <dbReference type="NCBI Taxonomy" id="27376"/>
    <lineage>
        <taxon>Eukaryota</taxon>
        <taxon>Fungi</taxon>
        <taxon>Fungi incertae sedis</taxon>
        <taxon>Mucoromycota</taxon>
        <taxon>Glomeromycotina</taxon>
        <taxon>Glomeromycetes</taxon>
        <taxon>Diversisporales</taxon>
        <taxon>Acaulosporaceae</taxon>
        <taxon>Acaulospora</taxon>
    </lineage>
</organism>
<feature type="non-terminal residue" evidence="1">
    <location>
        <position position="1"/>
    </location>
</feature>
<name>A0ACA9NXA3_9GLOM</name>
<accession>A0ACA9NXA3</accession>